<feature type="transmembrane region" description="Helical" evidence="8">
    <location>
        <begin position="306"/>
        <end position="323"/>
    </location>
</feature>
<feature type="binding site" evidence="7">
    <location>
        <position position="204"/>
    </location>
    <ligand>
        <name>Mg(2+)</name>
        <dbReference type="ChEBI" id="CHEBI:18420"/>
    </ligand>
</feature>
<name>A0A158I3S6_CABSO</name>
<evidence type="ECO:0000256" key="3">
    <source>
        <dbReference type="ARBA" id="ARBA00022679"/>
    </source>
</evidence>
<keyword evidence="4 8" id="KW-0812">Transmembrane</keyword>
<feature type="binding site" evidence="7">
    <location>
        <position position="145"/>
    </location>
    <ligand>
        <name>Mg(2+)</name>
        <dbReference type="ChEBI" id="CHEBI:18420"/>
    </ligand>
</feature>
<dbReference type="Pfam" id="PF00953">
    <property type="entry name" value="Glycos_transf_4"/>
    <property type="match status" value="1"/>
</dbReference>
<dbReference type="PANTHER" id="PTHR22926:SF3">
    <property type="entry name" value="UNDECAPRENYL-PHOSPHATE ALPHA-N-ACETYLGLUCOSAMINYL 1-PHOSPHATE TRANSFERASE"/>
    <property type="match status" value="1"/>
</dbReference>
<keyword evidence="2" id="KW-1003">Cell membrane</keyword>
<keyword evidence="7" id="KW-0460">Magnesium</keyword>
<evidence type="ECO:0000313" key="10">
    <source>
        <dbReference type="Proteomes" id="UP000054893"/>
    </source>
</evidence>
<gene>
    <name evidence="9" type="ORF">AWB64_05430</name>
</gene>
<evidence type="ECO:0000256" key="1">
    <source>
        <dbReference type="ARBA" id="ARBA00004651"/>
    </source>
</evidence>
<dbReference type="OrthoDB" id="9783652at2"/>
<dbReference type="RefSeq" id="WP_060858416.1">
    <property type="nucleotide sequence ID" value="NZ_FCOC02000025.1"/>
</dbReference>
<dbReference type="GO" id="GO:0071555">
    <property type="term" value="P:cell wall organization"/>
    <property type="evidence" value="ECO:0007669"/>
    <property type="project" value="TreeGrafter"/>
</dbReference>
<dbReference type="GO" id="GO:0009103">
    <property type="term" value="P:lipopolysaccharide biosynthetic process"/>
    <property type="evidence" value="ECO:0007669"/>
    <property type="project" value="TreeGrafter"/>
</dbReference>
<sequence length="341" mass="36648">MQLDLSHAGTAVDAFICVLIGVCVSAVILWTLLKTGLAWQLATDIPNDRSLHTRPTPRVGGWGVVPALALAIFLYAPDFRLIAFGALLLGMISQIDDRRGLPARVRFAAHVLVVAAAIAWSTVDTAWWLALLAVVALVWVVNLYNFMDGSDGLAGGMAVSGFGFYAVAALAAQPSLAAAAAGVAGAGIGFLIFNSHPAKIFLGDAGSIPLGFLAGALGFWGWQHGAWPIWFPAMAFAPFVVDATVTLGRRLARGEKVWLAHREHYYQRLVQMTGSHVRVAVAYYLLMLGSGGAALTALHVPLAVQWMLFGAWYGALAMVGWQIDRRWRQFTLTQDKHNDAN</sequence>
<evidence type="ECO:0000256" key="4">
    <source>
        <dbReference type="ARBA" id="ARBA00022692"/>
    </source>
</evidence>
<feature type="transmembrane region" description="Helical" evidence="8">
    <location>
        <begin position="153"/>
        <end position="170"/>
    </location>
</feature>
<feature type="transmembrane region" description="Helical" evidence="8">
    <location>
        <begin position="101"/>
        <end position="120"/>
    </location>
</feature>
<dbReference type="Proteomes" id="UP000054893">
    <property type="component" value="Unassembled WGS sequence"/>
</dbReference>
<feature type="transmembrane region" description="Helical" evidence="8">
    <location>
        <begin position="12"/>
        <end position="33"/>
    </location>
</feature>
<evidence type="ECO:0000256" key="6">
    <source>
        <dbReference type="ARBA" id="ARBA00023136"/>
    </source>
</evidence>
<dbReference type="InterPro" id="IPR000715">
    <property type="entry name" value="Glycosyl_transferase_4"/>
</dbReference>
<proteinExistence type="predicted"/>
<feature type="transmembrane region" description="Helical" evidence="8">
    <location>
        <begin position="281"/>
        <end position="300"/>
    </location>
</feature>
<comment type="cofactor">
    <cofactor evidence="7">
        <name>Mg(2+)</name>
        <dbReference type="ChEBI" id="CHEBI:18420"/>
    </cofactor>
</comment>
<accession>A0A158I3S6</accession>
<dbReference type="GO" id="GO:0044038">
    <property type="term" value="P:cell wall macromolecule biosynthetic process"/>
    <property type="evidence" value="ECO:0007669"/>
    <property type="project" value="TreeGrafter"/>
</dbReference>
<dbReference type="PANTHER" id="PTHR22926">
    <property type="entry name" value="PHOSPHO-N-ACETYLMURAMOYL-PENTAPEPTIDE-TRANSFERASE"/>
    <property type="match status" value="1"/>
</dbReference>
<protein>
    <submittedName>
        <fullName evidence="9">Glycosyl transferase</fullName>
    </submittedName>
</protein>
<evidence type="ECO:0000256" key="8">
    <source>
        <dbReference type="SAM" id="Phobius"/>
    </source>
</evidence>
<keyword evidence="6 8" id="KW-0472">Membrane</keyword>
<evidence type="ECO:0000256" key="5">
    <source>
        <dbReference type="ARBA" id="ARBA00022989"/>
    </source>
</evidence>
<dbReference type="CDD" id="cd06854">
    <property type="entry name" value="GT_WbpL_WbcO_like"/>
    <property type="match status" value="1"/>
</dbReference>
<feature type="transmembrane region" description="Helical" evidence="8">
    <location>
        <begin position="200"/>
        <end position="223"/>
    </location>
</feature>
<keyword evidence="3 9" id="KW-0808">Transferase</keyword>
<feature type="transmembrane region" description="Helical" evidence="8">
    <location>
        <begin position="229"/>
        <end position="248"/>
    </location>
</feature>
<evidence type="ECO:0000256" key="7">
    <source>
        <dbReference type="PIRSR" id="PIRSR600715-1"/>
    </source>
</evidence>
<comment type="subcellular location">
    <subcellularLocation>
        <location evidence="1">Cell membrane</location>
        <topology evidence="1">Multi-pass membrane protein</topology>
    </subcellularLocation>
</comment>
<evidence type="ECO:0000256" key="2">
    <source>
        <dbReference type="ARBA" id="ARBA00022475"/>
    </source>
</evidence>
<dbReference type="GO" id="GO:0016780">
    <property type="term" value="F:phosphotransferase activity, for other substituted phosphate groups"/>
    <property type="evidence" value="ECO:0007669"/>
    <property type="project" value="InterPro"/>
</dbReference>
<reference evidence="9 10" key="1">
    <citation type="submission" date="2016-01" db="EMBL/GenBank/DDBJ databases">
        <authorList>
            <person name="Oliw E.H."/>
        </authorList>
    </citation>
    <scope>NUCLEOTIDE SEQUENCE [LARGE SCALE GENOMIC DNA]</scope>
    <source>
        <strain evidence="9">LMG 22029</strain>
    </source>
</reference>
<keyword evidence="7" id="KW-0479">Metal-binding</keyword>
<evidence type="ECO:0000313" key="9">
    <source>
        <dbReference type="EMBL" id="SAL51087.1"/>
    </source>
</evidence>
<dbReference type="EMBL" id="FCOC02000025">
    <property type="protein sequence ID" value="SAL51087.1"/>
    <property type="molecule type" value="Genomic_DNA"/>
</dbReference>
<keyword evidence="5 8" id="KW-1133">Transmembrane helix</keyword>
<dbReference type="GO" id="GO:0005886">
    <property type="term" value="C:plasma membrane"/>
    <property type="evidence" value="ECO:0007669"/>
    <property type="project" value="UniProtKB-SubCell"/>
</dbReference>
<organism evidence="9 10">
    <name type="scientific">Caballeronia sordidicola</name>
    <name type="common">Burkholderia sordidicola</name>
    <dbReference type="NCBI Taxonomy" id="196367"/>
    <lineage>
        <taxon>Bacteria</taxon>
        <taxon>Pseudomonadati</taxon>
        <taxon>Pseudomonadota</taxon>
        <taxon>Betaproteobacteria</taxon>
        <taxon>Burkholderiales</taxon>
        <taxon>Burkholderiaceae</taxon>
        <taxon>Caballeronia</taxon>
    </lineage>
</organism>
<dbReference type="AlphaFoldDB" id="A0A158I3S6"/>
<feature type="transmembrane region" description="Helical" evidence="8">
    <location>
        <begin position="126"/>
        <end position="146"/>
    </location>
</feature>
<feature type="transmembrane region" description="Helical" evidence="8">
    <location>
        <begin position="64"/>
        <end position="89"/>
    </location>
</feature>
<dbReference type="GO" id="GO:0046872">
    <property type="term" value="F:metal ion binding"/>
    <property type="evidence" value="ECO:0007669"/>
    <property type="project" value="UniProtKB-KW"/>
</dbReference>
<feature type="transmembrane region" description="Helical" evidence="8">
    <location>
        <begin position="176"/>
        <end position="193"/>
    </location>
</feature>